<comment type="caution">
    <text evidence="1">The sequence shown here is derived from an EMBL/GenBank/DDBJ whole genome shotgun (WGS) entry which is preliminary data.</text>
</comment>
<protein>
    <submittedName>
        <fullName evidence="1">Uncharacterized protein</fullName>
    </submittedName>
</protein>
<dbReference type="Proteomes" id="UP000003866">
    <property type="component" value="Unassembled WGS sequence"/>
</dbReference>
<name>A0AAN3V6S9_ECOLX</name>
<accession>A0AAN3V6S9</accession>
<gene>
    <name evidence="1" type="ORF">EC40967_B0047</name>
</gene>
<sequence length="259" mass="30510">MMTESDKERFNNRICVGHVLVSADIYVTPVMTESAAEVELTVPNDNYQKAMDLYDRICQFALLHGEDLQGLFQTSRYYYMSCFVRDIEAFKKEFEKEEELKPLFNHGKGKTAEFLISFPEKANYDDKEPVKKAFLEITQKHVDSLDELTWGNFEHRAFTGGTVGFGVNPHTLERINFDDERDKITKLSRKDFVASNLTDFFESDFYVNHLFEGAQKIGEIDNYPVYFNPRGFYFYWNKETEYLLESWLTFPAYPYGWFK</sequence>
<dbReference type="RefSeq" id="WP_000988150.1">
    <property type="nucleotide sequence ID" value="NZ_AFAA02000015.1"/>
</dbReference>
<reference evidence="1 2" key="1">
    <citation type="submission" date="2011-12" db="EMBL/GenBank/DDBJ databases">
        <authorList>
            <person name="Brinkac L."/>
            <person name="Radune D."/>
            <person name="Sanka R."/>
            <person name="Selengut J."/>
            <person name="DebRoy C."/>
            <person name="Feng P."/>
            <person name="Fratamico P.M."/>
            <person name="Kapur V."/>
            <person name="Kariyawasam S."/>
            <person name="Losada L."/>
            <person name="Nierman W.C."/>
            <person name="Nelson K."/>
        </authorList>
    </citation>
    <scope>NUCLEOTIDE SEQUENCE [LARGE SCALE GENOMIC DNA]</scope>
    <source>
        <strain evidence="1 2">4.0967</strain>
    </source>
</reference>
<dbReference type="EMBL" id="AFAA02000015">
    <property type="protein sequence ID" value="EII35754.1"/>
    <property type="molecule type" value="Genomic_DNA"/>
</dbReference>
<evidence type="ECO:0000313" key="2">
    <source>
        <dbReference type="Proteomes" id="UP000003866"/>
    </source>
</evidence>
<proteinExistence type="predicted"/>
<evidence type="ECO:0000313" key="1">
    <source>
        <dbReference type="EMBL" id="EII35754.1"/>
    </source>
</evidence>
<dbReference type="AlphaFoldDB" id="A0AAN3V6S9"/>
<organism evidence="1 2">
    <name type="scientific">Escherichia coli 4.0967</name>
    <dbReference type="NCBI Taxonomy" id="869687"/>
    <lineage>
        <taxon>Bacteria</taxon>
        <taxon>Pseudomonadati</taxon>
        <taxon>Pseudomonadota</taxon>
        <taxon>Gammaproteobacteria</taxon>
        <taxon>Enterobacterales</taxon>
        <taxon>Enterobacteriaceae</taxon>
        <taxon>Escherichia</taxon>
    </lineage>
</organism>